<reference evidence="1" key="1">
    <citation type="journal article" date="2021" name="New Phytol.">
        <title>Evolutionary innovations through gain and loss of genes in the ectomycorrhizal Boletales.</title>
        <authorList>
            <person name="Wu G."/>
            <person name="Miyauchi S."/>
            <person name="Morin E."/>
            <person name="Kuo A."/>
            <person name="Drula E."/>
            <person name="Varga T."/>
            <person name="Kohler A."/>
            <person name="Feng B."/>
            <person name="Cao Y."/>
            <person name="Lipzen A."/>
            <person name="Daum C."/>
            <person name="Hundley H."/>
            <person name="Pangilinan J."/>
            <person name="Johnson J."/>
            <person name="Barry K."/>
            <person name="LaButti K."/>
            <person name="Ng V."/>
            <person name="Ahrendt S."/>
            <person name="Min B."/>
            <person name="Choi I.G."/>
            <person name="Park H."/>
            <person name="Plett J.M."/>
            <person name="Magnuson J."/>
            <person name="Spatafora J.W."/>
            <person name="Nagy L.G."/>
            <person name="Henrissat B."/>
            <person name="Grigoriev I.V."/>
            <person name="Yang Z.L."/>
            <person name="Xu J."/>
            <person name="Martin F.M."/>
        </authorList>
    </citation>
    <scope>NUCLEOTIDE SEQUENCE</scope>
    <source>
        <strain evidence="1">ATCC 28755</strain>
    </source>
</reference>
<sequence length="125" mass="14823">MPTPTCSNTKCVRLVSTTELRPSGQPFRYCRRCRRKTREAARRHRENLINRFQQVGEEADGDYEEDEDEEDPQGHYEEARYPFDDLIRDVDGAIAEIDRQIAVLQKRRRECVKEREYLVEEDAAM</sequence>
<dbReference type="Proteomes" id="UP000790377">
    <property type="component" value="Unassembled WGS sequence"/>
</dbReference>
<dbReference type="EMBL" id="MU269132">
    <property type="protein sequence ID" value="KAH7903198.1"/>
    <property type="molecule type" value="Genomic_DNA"/>
</dbReference>
<accession>A0ACB7ZR18</accession>
<organism evidence="1 2">
    <name type="scientific">Hygrophoropsis aurantiaca</name>
    <dbReference type="NCBI Taxonomy" id="72124"/>
    <lineage>
        <taxon>Eukaryota</taxon>
        <taxon>Fungi</taxon>
        <taxon>Dikarya</taxon>
        <taxon>Basidiomycota</taxon>
        <taxon>Agaricomycotina</taxon>
        <taxon>Agaricomycetes</taxon>
        <taxon>Agaricomycetidae</taxon>
        <taxon>Boletales</taxon>
        <taxon>Coniophorineae</taxon>
        <taxon>Hygrophoropsidaceae</taxon>
        <taxon>Hygrophoropsis</taxon>
    </lineage>
</organism>
<protein>
    <submittedName>
        <fullName evidence="1">Uncharacterized protein</fullName>
    </submittedName>
</protein>
<proteinExistence type="predicted"/>
<evidence type="ECO:0000313" key="1">
    <source>
        <dbReference type="EMBL" id="KAH7903198.1"/>
    </source>
</evidence>
<evidence type="ECO:0000313" key="2">
    <source>
        <dbReference type="Proteomes" id="UP000790377"/>
    </source>
</evidence>
<comment type="caution">
    <text evidence="1">The sequence shown here is derived from an EMBL/GenBank/DDBJ whole genome shotgun (WGS) entry which is preliminary data.</text>
</comment>
<gene>
    <name evidence="1" type="ORF">BJ138DRAFT_1120615</name>
</gene>
<keyword evidence="2" id="KW-1185">Reference proteome</keyword>
<name>A0ACB7ZR18_9AGAM</name>